<comment type="catalytic activity">
    <reaction evidence="1">
        <text>S-ubiquitinyl-[E2 ubiquitin-conjugating enzyme]-L-cysteine + [acceptor protein]-L-lysine = [E2 ubiquitin-conjugating enzyme]-L-cysteine + N(6)-ubiquitinyl-[acceptor protein]-L-lysine.</text>
        <dbReference type="EC" id="2.3.2.27"/>
    </reaction>
</comment>
<evidence type="ECO:0000256" key="4">
    <source>
        <dbReference type="ARBA" id="ARBA00022679"/>
    </source>
</evidence>
<keyword evidence="6" id="KW-0479">Metal-binding</keyword>
<dbReference type="InterPro" id="IPR022170">
    <property type="entry name" value="MUL1-like"/>
</dbReference>
<proteinExistence type="predicted"/>
<keyword evidence="7 12" id="KW-0863">Zinc-finger</keyword>
<dbReference type="PANTHER" id="PTHR47355:SF1">
    <property type="entry name" value="E3 UBIQUITIN-PROTEIN LIGASE SPL2"/>
    <property type="match status" value="1"/>
</dbReference>
<feature type="region of interest" description="Disordered" evidence="13">
    <location>
        <begin position="311"/>
        <end position="330"/>
    </location>
</feature>
<evidence type="ECO:0000256" key="7">
    <source>
        <dbReference type="ARBA" id="ARBA00022771"/>
    </source>
</evidence>
<feature type="transmembrane region" description="Helical" evidence="14">
    <location>
        <begin position="274"/>
        <end position="294"/>
    </location>
</feature>
<dbReference type="InterPro" id="IPR001841">
    <property type="entry name" value="Znf_RING"/>
</dbReference>
<protein>
    <recommendedName>
        <fullName evidence="3">RING-type E3 ubiquitin transferase</fullName>
        <ecNumber evidence="3">2.3.2.27</ecNumber>
    </recommendedName>
</protein>
<dbReference type="EC" id="2.3.2.27" evidence="3"/>
<comment type="subcellular location">
    <subcellularLocation>
        <location evidence="2">Membrane</location>
        <topology evidence="2">Multi-pass membrane protein</topology>
    </subcellularLocation>
</comment>
<keyword evidence="8" id="KW-0833">Ubl conjugation pathway</keyword>
<dbReference type="InterPro" id="IPR013083">
    <property type="entry name" value="Znf_RING/FYVE/PHD"/>
</dbReference>
<sequence length="391" mass="42911">MSSRDQTAAAILASVAMACDGALVGVALAFVAAQTWAKYHRSSAALGKIRRAPSARVADLREILLSSDEESSSSGSPSMSSGDARLVVVRGEVQTRWSPGSKNSGALVSQGSGERAVIVQRTSTCLYSEWRGIFGWSIDLHALFAKTWKEQHSSSLRTVPFVLVDDGYWPHREYVNVTLEGSTHPLPLTTVYHQLLPVQATTYTFIQAMFGHGYPVALLDEEKILPVGKEITAVGLCSWNGGVLEMKSSDDLPCFLSDLSKSEMEADLTLNVNILLWSGIFLGVLSMGILGYAVRRNWRRFKDWRSRRRLRSESSPSEGEEPNDAEEEESGEVPDGALCVICLTRQRRCAFIPCGHRVCCFPCAAAVKRDSSPKCPVCRQDAPNFVRIFDS</sequence>
<organism evidence="16 17">
    <name type="scientific">Spirodela intermedia</name>
    <name type="common">Intermediate duckweed</name>
    <dbReference type="NCBI Taxonomy" id="51605"/>
    <lineage>
        <taxon>Eukaryota</taxon>
        <taxon>Viridiplantae</taxon>
        <taxon>Streptophyta</taxon>
        <taxon>Embryophyta</taxon>
        <taxon>Tracheophyta</taxon>
        <taxon>Spermatophyta</taxon>
        <taxon>Magnoliopsida</taxon>
        <taxon>Liliopsida</taxon>
        <taxon>Araceae</taxon>
        <taxon>Lemnoideae</taxon>
        <taxon>Spirodela</taxon>
    </lineage>
</organism>
<dbReference type="OrthoDB" id="1711136at2759"/>
<evidence type="ECO:0000256" key="14">
    <source>
        <dbReference type="SAM" id="Phobius"/>
    </source>
</evidence>
<evidence type="ECO:0000313" key="16">
    <source>
        <dbReference type="EMBL" id="CAA7394961.1"/>
    </source>
</evidence>
<dbReference type="GO" id="GO:0016020">
    <property type="term" value="C:membrane"/>
    <property type="evidence" value="ECO:0007669"/>
    <property type="project" value="UniProtKB-SubCell"/>
</dbReference>
<keyword evidence="10 14" id="KW-1133">Transmembrane helix</keyword>
<keyword evidence="9" id="KW-0862">Zinc</keyword>
<dbReference type="Pfam" id="PF12483">
    <property type="entry name" value="GIDE"/>
    <property type="match status" value="1"/>
</dbReference>
<evidence type="ECO:0000256" key="2">
    <source>
        <dbReference type="ARBA" id="ARBA00004141"/>
    </source>
</evidence>
<dbReference type="PANTHER" id="PTHR47355">
    <property type="entry name" value="E3 UBIQUITIN-PROTEIN LIGASE SPL2"/>
    <property type="match status" value="1"/>
</dbReference>
<dbReference type="GO" id="GO:0008270">
    <property type="term" value="F:zinc ion binding"/>
    <property type="evidence" value="ECO:0007669"/>
    <property type="project" value="UniProtKB-KW"/>
</dbReference>
<keyword evidence="11 14" id="KW-0472">Membrane</keyword>
<evidence type="ECO:0000259" key="15">
    <source>
        <dbReference type="PROSITE" id="PS50089"/>
    </source>
</evidence>
<dbReference type="Pfam" id="PF13920">
    <property type="entry name" value="zf-C3HC4_3"/>
    <property type="match status" value="1"/>
</dbReference>
<dbReference type="SUPFAM" id="SSF57850">
    <property type="entry name" value="RING/U-box"/>
    <property type="match status" value="1"/>
</dbReference>
<dbReference type="PROSITE" id="PS50089">
    <property type="entry name" value="ZF_RING_2"/>
    <property type="match status" value="1"/>
</dbReference>
<evidence type="ECO:0000256" key="3">
    <source>
        <dbReference type="ARBA" id="ARBA00012483"/>
    </source>
</evidence>
<evidence type="ECO:0000256" key="5">
    <source>
        <dbReference type="ARBA" id="ARBA00022692"/>
    </source>
</evidence>
<evidence type="ECO:0000256" key="11">
    <source>
        <dbReference type="ARBA" id="ARBA00023136"/>
    </source>
</evidence>
<dbReference type="GO" id="GO:0016567">
    <property type="term" value="P:protein ubiquitination"/>
    <property type="evidence" value="ECO:0007669"/>
    <property type="project" value="InterPro"/>
</dbReference>
<evidence type="ECO:0000256" key="12">
    <source>
        <dbReference type="PROSITE-ProRule" id="PRU00175"/>
    </source>
</evidence>
<evidence type="ECO:0000313" key="17">
    <source>
        <dbReference type="Proteomes" id="UP000663760"/>
    </source>
</evidence>
<dbReference type="GO" id="GO:0061630">
    <property type="term" value="F:ubiquitin protein ligase activity"/>
    <property type="evidence" value="ECO:0007669"/>
    <property type="project" value="UniProtKB-EC"/>
</dbReference>
<evidence type="ECO:0000256" key="9">
    <source>
        <dbReference type="ARBA" id="ARBA00022833"/>
    </source>
</evidence>
<dbReference type="InterPro" id="IPR044247">
    <property type="entry name" value="SPL2-like"/>
</dbReference>
<evidence type="ECO:0000256" key="6">
    <source>
        <dbReference type="ARBA" id="ARBA00022723"/>
    </source>
</evidence>
<feature type="compositionally biased region" description="Acidic residues" evidence="13">
    <location>
        <begin position="318"/>
        <end position="330"/>
    </location>
</feature>
<reference evidence="16" key="1">
    <citation type="submission" date="2020-02" db="EMBL/GenBank/DDBJ databases">
        <authorList>
            <person name="Scholz U."/>
            <person name="Mascher M."/>
            <person name="Fiebig A."/>
        </authorList>
    </citation>
    <scope>NUCLEOTIDE SEQUENCE</scope>
</reference>
<dbReference type="PROSITE" id="PS51257">
    <property type="entry name" value="PROKAR_LIPOPROTEIN"/>
    <property type="match status" value="1"/>
</dbReference>
<dbReference type="SMART" id="SM00184">
    <property type="entry name" value="RING"/>
    <property type="match status" value="1"/>
</dbReference>
<keyword evidence="17" id="KW-1185">Reference proteome</keyword>
<feature type="domain" description="RING-type" evidence="15">
    <location>
        <begin position="339"/>
        <end position="379"/>
    </location>
</feature>
<evidence type="ECO:0000256" key="10">
    <source>
        <dbReference type="ARBA" id="ARBA00022989"/>
    </source>
</evidence>
<evidence type="ECO:0000256" key="8">
    <source>
        <dbReference type="ARBA" id="ARBA00022786"/>
    </source>
</evidence>
<dbReference type="Gene3D" id="3.30.40.10">
    <property type="entry name" value="Zinc/RING finger domain, C3HC4 (zinc finger)"/>
    <property type="match status" value="1"/>
</dbReference>
<accession>A0A7I8KBA0</accession>
<keyword evidence="4" id="KW-0808">Transferase</keyword>
<dbReference type="AlphaFoldDB" id="A0A7I8KBA0"/>
<dbReference type="Proteomes" id="UP000663760">
    <property type="component" value="Chromosome 4"/>
</dbReference>
<name>A0A7I8KBA0_SPIIN</name>
<dbReference type="EMBL" id="LR746267">
    <property type="protein sequence ID" value="CAA7394961.1"/>
    <property type="molecule type" value="Genomic_DNA"/>
</dbReference>
<dbReference type="CDD" id="cd23145">
    <property type="entry name" value="RING-HC_SPL2-like"/>
    <property type="match status" value="1"/>
</dbReference>
<gene>
    <name evidence="16" type="ORF">SI8410_04005622</name>
</gene>
<keyword evidence="5 14" id="KW-0812">Transmembrane</keyword>
<evidence type="ECO:0000256" key="13">
    <source>
        <dbReference type="SAM" id="MobiDB-lite"/>
    </source>
</evidence>
<evidence type="ECO:0000256" key="1">
    <source>
        <dbReference type="ARBA" id="ARBA00000900"/>
    </source>
</evidence>